<keyword evidence="2" id="KW-1185">Reference proteome</keyword>
<reference evidence="1 2" key="1">
    <citation type="journal article" date="2023" name="Science">
        <title>Complex scaffold remodeling in plant triterpene biosynthesis.</title>
        <authorList>
            <person name="De La Pena R."/>
            <person name="Hodgson H."/>
            <person name="Liu J.C."/>
            <person name="Stephenson M.J."/>
            <person name="Martin A.C."/>
            <person name="Owen C."/>
            <person name="Harkess A."/>
            <person name="Leebens-Mack J."/>
            <person name="Jimenez L.E."/>
            <person name="Osbourn A."/>
            <person name="Sattely E.S."/>
        </authorList>
    </citation>
    <scope>NUCLEOTIDE SEQUENCE [LARGE SCALE GENOMIC DNA]</scope>
    <source>
        <strain evidence="2">cv. JPN11</strain>
        <tissue evidence="1">Leaf</tissue>
    </source>
</reference>
<proteinExistence type="predicted"/>
<comment type="caution">
    <text evidence="1">The sequence shown here is derived from an EMBL/GenBank/DDBJ whole genome shotgun (WGS) entry which is preliminary data.</text>
</comment>
<dbReference type="Proteomes" id="UP001164539">
    <property type="component" value="Chromosome 12"/>
</dbReference>
<dbReference type="EMBL" id="CM051405">
    <property type="protein sequence ID" value="KAJ4705683.1"/>
    <property type="molecule type" value="Genomic_DNA"/>
</dbReference>
<evidence type="ECO:0000313" key="1">
    <source>
        <dbReference type="EMBL" id="KAJ4705683.1"/>
    </source>
</evidence>
<protein>
    <submittedName>
        <fullName evidence="1">Glycosyltransferase</fullName>
    </submittedName>
</protein>
<accession>A0ACC1X4X6</accession>
<sequence length="464" mass="52528">MESKAYSRGHAVCVTGPFQSHIKAMLKFAKLLRHKGFHITFVNTEFIHDRLQKAEGYKYSLDGLPNFRFEAIPDGLPPPNGKKPSQDPKPLLDTIRNNVLLHPFLDLLSKRHDPPISCIVSDAFMSFTVTAAKKFGLPIVLFNPITASSFMECHQFYTLRSKGLIQFQDESCLKEEYLETVVEGIPGMKDICMRDLLSYIRSIHPDISFFDFTMKPFEELSKASTIVIHTFDALEQQVLDDLSSKFPNLFAIGRLQLLLNQIEEEDSQLKSIGYSLWKEETECLEWLDSKQPKSVIYVNFGSGAVITREQFIELAMGLANSDQQFLWIIREDLVLGGTTDLPNEFEVKLADTGKGFIASWCPQDDVLDHPSIGGFLTHCGWGSTIESLSAGIEIKGEEDEQVKKRNEVEKFVRELMDGGEKCKELRKNAAEWRRLGEEAAAAPNGSSYKNFEKLVNEVLTRKQN</sequence>
<organism evidence="1 2">
    <name type="scientific">Melia azedarach</name>
    <name type="common">Chinaberry tree</name>
    <dbReference type="NCBI Taxonomy" id="155640"/>
    <lineage>
        <taxon>Eukaryota</taxon>
        <taxon>Viridiplantae</taxon>
        <taxon>Streptophyta</taxon>
        <taxon>Embryophyta</taxon>
        <taxon>Tracheophyta</taxon>
        <taxon>Spermatophyta</taxon>
        <taxon>Magnoliopsida</taxon>
        <taxon>eudicotyledons</taxon>
        <taxon>Gunneridae</taxon>
        <taxon>Pentapetalae</taxon>
        <taxon>rosids</taxon>
        <taxon>malvids</taxon>
        <taxon>Sapindales</taxon>
        <taxon>Meliaceae</taxon>
        <taxon>Melia</taxon>
    </lineage>
</organism>
<evidence type="ECO:0000313" key="2">
    <source>
        <dbReference type="Proteomes" id="UP001164539"/>
    </source>
</evidence>
<gene>
    <name evidence="1" type="ORF">OWV82_022427</name>
</gene>
<name>A0ACC1X4X6_MELAZ</name>